<sequence length="320" mass="34808">MAADDEKKSTDDSRFRELSPGKLLVWARERAGLTQEQVAKELYMTLTKVRALESDDYRHMGSDTFTRGYLRAYANLVKLDVVQVLAAYDRHAQKHGLVEQVLPRRTESANKPLWQFIVMVLLALLVLWLVSIWFFDNRQQPTYNRPMAVVPPVETALNVQSLSESNARQAAVSSVALVTVEQQLIGSQQPVNVTSDSSVKPVQNSSLSSAIQSVAASLSMSSAAHSELAAKQANANQLDSIAFSFTEECWLEVSDARGDVLVADLQSAGSSLQLQGTAPFDVKLGNSPAAKIELNGDQVAIVPALGTNVLSIKVGAPTRE</sequence>
<comment type="caution">
    <text evidence="3">The sequence shown here is derived from an EMBL/GenBank/DDBJ whole genome shotgun (WGS) entry which is preliminary data.</text>
</comment>
<dbReference type="EMBL" id="JAVDVX010000002">
    <property type="protein sequence ID" value="MDR7089121.1"/>
    <property type="molecule type" value="Genomic_DNA"/>
</dbReference>
<dbReference type="PANTHER" id="PTHR34475:SF1">
    <property type="entry name" value="CYTOSKELETON PROTEIN RODZ"/>
    <property type="match status" value="1"/>
</dbReference>
<dbReference type="RefSeq" id="WP_310069795.1">
    <property type="nucleotide sequence ID" value="NZ_JAVDVX010000002.1"/>
</dbReference>
<dbReference type="InterPro" id="IPR001387">
    <property type="entry name" value="Cro/C1-type_HTH"/>
</dbReference>
<keyword evidence="1" id="KW-1133">Transmembrane helix</keyword>
<keyword evidence="1" id="KW-0812">Transmembrane</keyword>
<evidence type="ECO:0000313" key="4">
    <source>
        <dbReference type="Proteomes" id="UP001253595"/>
    </source>
</evidence>
<dbReference type="Pfam" id="PF13413">
    <property type="entry name" value="HTH_25"/>
    <property type="match status" value="1"/>
</dbReference>
<dbReference type="Gene3D" id="1.10.260.40">
    <property type="entry name" value="lambda repressor-like DNA-binding domains"/>
    <property type="match status" value="1"/>
</dbReference>
<feature type="transmembrane region" description="Helical" evidence="1">
    <location>
        <begin position="113"/>
        <end position="135"/>
    </location>
</feature>
<dbReference type="InterPro" id="IPR010982">
    <property type="entry name" value="Lambda_DNA-bd_dom_sf"/>
</dbReference>
<dbReference type="CDD" id="cd00093">
    <property type="entry name" value="HTH_XRE"/>
    <property type="match status" value="1"/>
</dbReference>
<accession>A0ABU1UVD3</accession>
<organism evidence="3 4">
    <name type="scientific">Cellvibrio fibrivorans</name>
    <dbReference type="NCBI Taxonomy" id="126350"/>
    <lineage>
        <taxon>Bacteria</taxon>
        <taxon>Pseudomonadati</taxon>
        <taxon>Pseudomonadota</taxon>
        <taxon>Gammaproteobacteria</taxon>
        <taxon>Cellvibrionales</taxon>
        <taxon>Cellvibrionaceae</taxon>
        <taxon>Cellvibrio</taxon>
    </lineage>
</organism>
<evidence type="ECO:0000256" key="1">
    <source>
        <dbReference type="SAM" id="Phobius"/>
    </source>
</evidence>
<dbReference type="SUPFAM" id="SSF47413">
    <property type="entry name" value="lambda repressor-like DNA-binding domains"/>
    <property type="match status" value="1"/>
</dbReference>
<evidence type="ECO:0000259" key="2">
    <source>
        <dbReference type="Pfam" id="PF13464"/>
    </source>
</evidence>
<dbReference type="PANTHER" id="PTHR34475">
    <property type="match status" value="1"/>
</dbReference>
<reference evidence="3 4" key="1">
    <citation type="submission" date="2023-07" db="EMBL/GenBank/DDBJ databases">
        <title>Sorghum-associated microbial communities from plants grown in Nebraska, USA.</title>
        <authorList>
            <person name="Schachtman D."/>
        </authorList>
    </citation>
    <scope>NUCLEOTIDE SEQUENCE [LARGE SCALE GENOMIC DNA]</scope>
    <source>
        <strain evidence="3 4">BE190</strain>
    </source>
</reference>
<proteinExistence type="predicted"/>
<gene>
    <name evidence="3" type="ORF">J2X05_001127</name>
</gene>
<protein>
    <submittedName>
        <fullName evidence="3">Cytoskeleton protein RodZ</fullName>
    </submittedName>
</protein>
<name>A0ABU1UVD3_9GAMM</name>
<evidence type="ECO:0000313" key="3">
    <source>
        <dbReference type="EMBL" id="MDR7089121.1"/>
    </source>
</evidence>
<keyword evidence="1" id="KW-0472">Membrane</keyword>
<dbReference type="Pfam" id="PF13464">
    <property type="entry name" value="RodZ_C"/>
    <property type="match status" value="1"/>
</dbReference>
<keyword evidence="4" id="KW-1185">Reference proteome</keyword>
<dbReference type="Proteomes" id="UP001253595">
    <property type="component" value="Unassembled WGS sequence"/>
</dbReference>
<dbReference type="InterPro" id="IPR050400">
    <property type="entry name" value="Bact_Cytoskel_RodZ"/>
</dbReference>
<feature type="domain" description="Cytoskeleton protein RodZ-like C-terminal" evidence="2">
    <location>
        <begin position="243"/>
        <end position="309"/>
    </location>
</feature>
<dbReference type="InterPro" id="IPR025194">
    <property type="entry name" value="RodZ-like_C"/>
</dbReference>